<dbReference type="PROSITE" id="PS50089">
    <property type="entry name" value="ZF_RING_2"/>
    <property type="match status" value="1"/>
</dbReference>
<keyword evidence="5" id="KW-0808">Transferase</keyword>
<evidence type="ECO:0000256" key="7">
    <source>
        <dbReference type="ARBA" id="ARBA00022723"/>
    </source>
</evidence>
<keyword evidence="18" id="KW-1185">Reference proteome</keyword>
<dbReference type="PROSITE" id="PS51292">
    <property type="entry name" value="ZF_RING_CH"/>
    <property type="match status" value="1"/>
</dbReference>
<comment type="subcellular location">
    <subcellularLocation>
        <location evidence="2">Membrane</location>
        <topology evidence="2">Multi-pass membrane protein</topology>
    </subcellularLocation>
</comment>
<dbReference type="GO" id="GO:0005789">
    <property type="term" value="C:endoplasmic reticulum membrane"/>
    <property type="evidence" value="ECO:0007669"/>
    <property type="project" value="TreeGrafter"/>
</dbReference>
<protein>
    <recommendedName>
        <fullName evidence="4">RING-type E3 ubiquitin transferase</fullName>
        <ecNumber evidence="4">2.3.2.27</ecNumber>
    </recommendedName>
</protein>
<evidence type="ECO:0000256" key="13">
    <source>
        <dbReference type="PROSITE-ProRule" id="PRU00175"/>
    </source>
</evidence>
<feature type="transmembrane region" description="Helical" evidence="14">
    <location>
        <begin position="148"/>
        <end position="173"/>
    </location>
</feature>
<dbReference type="EMBL" id="JAJJMB010014022">
    <property type="protein sequence ID" value="KAI3863705.1"/>
    <property type="molecule type" value="Genomic_DNA"/>
</dbReference>
<evidence type="ECO:0000313" key="17">
    <source>
        <dbReference type="EMBL" id="KAI3863705.1"/>
    </source>
</evidence>
<evidence type="ECO:0000256" key="1">
    <source>
        <dbReference type="ARBA" id="ARBA00000900"/>
    </source>
</evidence>
<sequence>MKPQKDFRFNNNIVISNCKYDEDVCRICRNPGDSENPLKCPCACSGSIKFVHQDCLLQWLNYSNARQCEICRYPFSFSPVYAENARDEDLVPSDDLVSMQLVLSCNMKIVGAVIFLPFSIGRIILHIVSYCVGKPLADSSSRLSDVTIIATGYLFTVSVVLFYIGIFAMVSYVKGEALIVGRLYVVTYIADSVISHVRQYMTIMRRLMSMVGLHFFS</sequence>
<dbReference type="SUPFAM" id="SSF57850">
    <property type="entry name" value="RING/U-box"/>
    <property type="match status" value="1"/>
</dbReference>
<dbReference type="PANTHER" id="PTHR13145:SF0">
    <property type="entry name" value="E3 UBIQUITIN-PROTEIN LIGASE MARCHF6"/>
    <property type="match status" value="1"/>
</dbReference>
<dbReference type="InterPro" id="IPR011016">
    <property type="entry name" value="Znf_RING-CH"/>
</dbReference>
<evidence type="ECO:0000256" key="2">
    <source>
        <dbReference type="ARBA" id="ARBA00004141"/>
    </source>
</evidence>
<evidence type="ECO:0000256" key="10">
    <source>
        <dbReference type="ARBA" id="ARBA00022833"/>
    </source>
</evidence>
<dbReference type="Pfam" id="PF12906">
    <property type="entry name" value="RINGv"/>
    <property type="match status" value="1"/>
</dbReference>
<evidence type="ECO:0000259" key="15">
    <source>
        <dbReference type="PROSITE" id="PS50089"/>
    </source>
</evidence>
<keyword evidence="7" id="KW-0479">Metal-binding</keyword>
<comment type="catalytic activity">
    <reaction evidence="1">
        <text>S-ubiquitinyl-[E2 ubiquitin-conjugating enzyme]-L-cysteine + [acceptor protein]-L-lysine = [E2 ubiquitin-conjugating enzyme]-L-cysteine + N(6)-ubiquitinyl-[acceptor protein]-L-lysine.</text>
        <dbReference type="EC" id="2.3.2.27"/>
    </reaction>
</comment>
<accession>A0AAD4X8B6</accession>
<dbReference type="InterPro" id="IPR013083">
    <property type="entry name" value="Znf_RING/FYVE/PHD"/>
</dbReference>
<dbReference type="PANTHER" id="PTHR13145">
    <property type="entry name" value="SSM4 PROTEIN"/>
    <property type="match status" value="1"/>
</dbReference>
<comment type="pathway">
    <text evidence="3">Protein modification; protein ubiquitination.</text>
</comment>
<evidence type="ECO:0000313" key="18">
    <source>
        <dbReference type="Proteomes" id="UP001202328"/>
    </source>
</evidence>
<organism evidence="17 18">
    <name type="scientific">Papaver atlanticum</name>
    <dbReference type="NCBI Taxonomy" id="357466"/>
    <lineage>
        <taxon>Eukaryota</taxon>
        <taxon>Viridiplantae</taxon>
        <taxon>Streptophyta</taxon>
        <taxon>Embryophyta</taxon>
        <taxon>Tracheophyta</taxon>
        <taxon>Spermatophyta</taxon>
        <taxon>Magnoliopsida</taxon>
        <taxon>Ranunculales</taxon>
        <taxon>Papaveraceae</taxon>
        <taxon>Papaveroideae</taxon>
        <taxon>Papaver</taxon>
    </lineage>
</organism>
<evidence type="ECO:0000256" key="5">
    <source>
        <dbReference type="ARBA" id="ARBA00022679"/>
    </source>
</evidence>
<evidence type="ECO:0000256" key="9">
    <source>
        <dbReference type="ARBA" id="ARBA00022786"/>
    </source>
</evidence>
<dbReference type="EC" id="2.3.2.27" evidence="4"/>
<proteinExistence type="predicted"/>
<dbReference type="GO" id="GO:0036503">
    <property type="term" value="P:ERAD pathway"/>
    <property type="evidence" value="ECO:0007669"/>
    <property type="project" value="TreeGrafter"/>
</dbReference>
<dbReference type="Proteomes" id="UP001202328">
    <property type="component" value="Unassembled WGS sequence"/>
</dbReference>
<dbReference type="GO" id="GO:0061630">
    <property type="term" value="F:ubiquitin protein ligase activity"/>
    <property type="evidence" value="ECO:0007669"/>
    <property type="project" value="UniProtKB-EC"/>
</dbReference>
<dbReference type="CDD" id="cd16702">
    <property type="entry name" value="RING_CH-C4HC3_MARCH6"/>
    <property type="match status" value="1"/>
</dbReference>
<feature type="transmembrane region" description="Helical" evidence="14">
    <location>
        <begin position="109"/>
        <end position="128"/>
    </location>
</feature>
<evidence type="ECO:0000256" key="4">
    <source>
        <dbReference type="ARBA" id="ARBA00012483"/>
    </source>
</evidence>
<evidence type="ECO:0000259" key="16">
    <source>
        <dbReference type="PROSITE" id="PS51292"/>
    </source>
</evidence>
<name>A0AAD4X8B6_9MAGN</name>
<feature type="domain" description="RING-type" evidence="15">
    <location>
        <begin position="25"/>
        <end position="72"/>
    </location>
</feature>
<evidence type="ECO:0000256" key="14">
    <source>
        <dbReference type="SAM" id="Phobius"/>
    </source>
</evidence>
<reference evidence="17" key="1">
    <citation type="submission" date="2022-04" db="EMBL/GenBank/DDBJ databases">
        <title>A functionally conserved STORR gene fusion in Papaver species that diverged 16.8 million years ago.</title>
        <authorList>
            <person name="Catania T."/>
        </authorList>
    </citation>
    <scope>NUCLEOTIDE SEQUENCE</scope>
    <source>
        <strain evidence="17">S-188037</strain>
    </source>
</reference>
<evidence type="ECO:0000256" key="6">
    <source>
        <dbReference type="ARBA" id="ARBA00022692"/>
    </source>
</evidence>
<gene>
    <name evidence="17" type="ORF">MKW98_031297</name>
</gene>
<keyword evidence="11 14" id="KW-1133">Transmembrane helix</keyword>
<keyword evidence="9" id="KW-0833">Ubl conjugation pathway</keyword>
<evidence type="ECO:0000256" key="3">
    <source>
        <dbReference type="ARBA" id="ARBA00004906"/>
    </source>
</evidence>
<evidence type="ECO:0000256" key="11">
    <source>
        <dbReference type="ARBA" id="ARBA00022989"/>
    </source>
</evidence>
<dbReference type="Gene3D" id="3.30.40.10">
    <property type="entry name" value="Zinc/RING finger domain, C3HC4 (zinc finger)"/>
    <property type="match status" value="1"/>
</dbReference>
<keyword evidence="12 14" id="KW-0472">Membrane</keyword>
<evidence type="ECO:0000256" key="12">
    <source>
        <dbReference type="ARBA" id="ARBA00023136"/>
    </source>
</evidence>
<keyword evidence="8 13" id="KW-0863">Zinc-finger</keyword>
<dbReference type="SMART" id="SM00744">
    <property type="entry name" value="RINGv"/>
    <property type="match status" value="1"/>
</dbReference>
<keyword evidence="6 14" id="KW-0812">Transmembrane</keyword>
<feature type="domain" description="RING-CH-type" evidence="16">
    <location>
        <begin position="17"/>
        <end position="78"/>
    </location>
</feature>
<comment type="caution">
    <text evidence="17">The sequence shown here is derived from an EMBL/GenBank/DDBJ whole genome shotgun (WGS) entry which is preliminary data.</text>
</comment>
<evidence type="ECO:0000256" key="8">
    <source>
        <dbReference type="ARBA" id="ARBA00022771"/>
    </source>
</evidence>
<dbReference type="FunFam" id="3.30.40.10:FF:000288">
    <property type="entry name" value="Probable E3 ubiquitin ligase SUD1"/>
    <property type="match status" value="1"/>
</dbReference>
<dbReference type="GO" id="GO:0008270">
    <property type="term" value="F:zinc ion binding"/>
    <property type="evidence" value="ECO:0007669"/>
    <property type="project" value="UniProtKB-KW"/>
</dbReference>
<dbReference type="InterPro" id="IPR001841">
    <property type="entry name" value="Znf_RING"/>
</dbReference>
<dbReference type="AlphaFoldDB" id="A0AAD4X8B6"/>
<keyword evidence="10" id="KW-0862">Zinc</keyword>